<gene>
    <name evidence="8" type="ORF">Nepgr_007114</name>
</gene>
<evidence type="ECO:0000256" key="6">
    <source>
        <dbReference type="RuleBase" id="RU367028"/>
    </source>
</evidence>
<dbReference type="InterPro" id="IPR038933">
    <property type="entry name" value="Ovate"/>
</dbReference>
<keyword evidence="9" id="KW-1185">Reference proteome</keyword>
<comment type="subcellular location">
    <subcellularLocation>
        <location evidence="1 6">Nucleus</location>
    </subcellularLocation>
</comment>
<dbReference type="PANTHER" id="PTHR33057">
    <property type="entry name" value="TRANSCRIPTION REPRESSOR OFP7-RELATED"/>
    <property type="match status" value="1"/>
</dbReference>
<sequence length="142" mass="16594">MKDYSTLCCGCRLSVSSAEEAESLSSSSNRYPPISSLAHYMVQERLDQMIRQGKCGEVRNENMRRKRGRTRTRFVLMVAMEKSSFDPRDDFRQSVLEMIIANQIEKARDLRYLLKCYIQMNSEDYTGIILEVFHEVCTKLFL</sequence>
<dbReference type="EMBL" id="BSYO01000005">
    <property type="protein sequence ID" value="GMH05274.1"/>
    <property type="molecule type" value="Genomic_DNA"/>
</dbReference>
<evidence type="ECO:0000256" key="2">
    <source>
        <dbReference type="ARBA" id="ARBA00022491"/>
    </source>
</evidence>
<evidence type="ECO:0000256" key="5">
    <source>
        <dbReference type="ARBA" id="ARBA00023242"/>
    </source>
</evidence>
<evidence type="ECO:0000313" key="8">
    <source>
        <dbReference type="EMBL" id="GMH05274.1"/>
    </source>
</evidence>
<comment type="caution">
    <text evidence="8">The sequence shown here is derived from an EMBL/GenBank/DDBJ whole genome shotgun (WGS) entry which is preliminary data.</text>
</comment>
<evidence type="ECO:0000256" key="1">
    <source>
        <dbReference type="ARBA" id="ARBA00004123"/>
    </source>
</evidence>
<keyword evidence="2 6" id="KW-0678">Repressor</keyword>
<dbReference type="InterPro" id="IPR006458">
    <property type="entry name" value="Ovate_C"/>
</dbReference>
<keyword evidence="5 6" id="KW-0539">Nucleus</keyword>
<dbReference type="GO" id="GO:0045892">
    <property type="term" value="P:negative regulation of DNA-templated transcription"/>
    <property type="evidence" value="ECO:0007669"/>
    <property type="project" value="UniProtKB-UniRule"/>
</dbReference>
<proteinExistence type="predicted"/>
<evidence type="ECO:0000256" key="3">
    <source>
        <dbReference type="ARBA" id="ARBA00023015"/>
    </source>
</evidence>
<keyword evidence="4 6" id="KW-0804">Transcription</keyword>
<reference evidence="8" key="1">
    <citation type="submission" date="2023-05" db="EMBL/GenBank/DDBJ databases">
        <title>Nepenthes gracilis genome sequencing.</title>
        <authorList>
            <person name="Fukushima K."/>
        </authorList>
    </citation>
    <scope>NUCLEOTIDE SEQUENCE</scope>
    <source>
        <strain evidence="8">SING2019-196</strain>
    </source>
</reference>
<comment type="function">
    <text evidence="6">Transcriptional repressor that regulates multiple aspects of plant growth and development.</text>
</comment>
<dbReference type="Proteomes" id="UP001279734">
    <property type="component" value="Unassembled WGS sequence"/>
</dbReference>
<evidence type="ECO:0000259" key="7">
    <source>
        <dbReference type="PROSITE" id="PS51754"/>
    </source>
</evidence>
<feature type="domain" description="OVATE" evidence="7">
    <location>
        <begin position="80"/>
        <end position="139"/>
    </location>
</feature>
<dbReference type="PROSITE" id="PS51754">
    <property type="entry name" value="OVATE"/>
    <property type="match status" value="1"/>
</dbReference>
<dbReference type="AlphaFoldDB" id="A0AAD3S6L2"/>
<dbReference type="GO" id="GO:0005634">
    <property type="term" value="C:nucleus"/>
    <property type="evidence" value="ECO:0007669"/>
    <property type="project" value="UniProtKB-SubCell"/>
</dbReference>
<name>A0AAD3S6L2_NEPGR</name>
<evidence type="ECO:0000256" key="4">
    <source>
        <dbReference type="ARBA" id="ARBA00023163"/>
    </source>
</evidence>
<evidence type="ECO:0000313" key="9">
    <source>
        <dbReference type="Proteomes" id="UP001279734"/>
    </source>
</evidence>
<keyword evidence="3 6" id="KW-0805">Transcription regulation</keyword>
<organism evidence="8 9">
    <name type="scientific">Nepenthes gracilis</name>
    <name type="common">Slender pitcher plant</name>
    <dbReference type="NCBI Taxonomy" id="150966"/>
    <lineage>
        <taxon>Eukaryota</taxon>
        <taxon>Viridiplantae</taxon>
        <taxon>Streptophyta</taxon>
        <taxon>Embryophyta</taxon>
        <taxon>Tracheophyta</taxon>
        <taxon>Spermatophyta</taxon>
        <taxon>Magnoliopsida</taxon>
        <taxon>eudicotyledons</taxon>
        <taxon>Gunneridae</taxon>
        <taxon>Pentapetalae</taxon>
        <taxon>Caryophyllales</taxon>
        <taxon>Nepenthaceae</taxon>
        <taxon>Nepenthes</taxon>
    </lineage>
</organism>
<protein>
    <recommendedName>
        <fullName evidence="6">Transcription repressor</fullName>
    </recommendedName>
    <alternativeName>
        <fullName evidence="6">Ovate family protein</fullName>
    </alternativeName>
</protein>
<dbReference type="PANTHER" id="PTHR33057:SF114">
    <property type="entry name" value="TRANSCRIPTION REPRESSOR-RELATED"/>
    <property type="match status" value="1"/>
</dbReference>
<dbReference type="Pfam" id="PF04844">
    <property type="entry name" value="Ovate"/>
    <property type="match status" value="1"/>
</dbReference>
<accession>A0AAD3S6L2</accession>
<dbReference type="NCBIfam" id="TIGR01568">
    <property type="entry name" value="A_thal_3678"/>
    <property type="match status" value="1"/>
</dbReference>